<protein>
    <submittedName>
        <fullName evidence="2">DUF3429 family protein</fullName>
    </submittedName>
</protein>
<feature type="transmembrane region" description="Helical" evidence="1">
    <location>
        <begin position="40"/>
        <end position="60"/>
    </location>
</feature>
<keyword evidence="1" id="KW-0812">Transmembrane</keyword>
<dbReference type="InterPro" id="IPR021836">
    <property type="entry name" value="DUF3429"/>
</dbReference>
<evidence type="ECO:0000256" key="1">
    <source>
        <dbReference type="SAM" id="Phobius"/>
    </source>
</evidence>
<comment type="caution">
    <text evidence="2">The sequence shown here is derived from an EMBL/GenBank/DDBJ whole genome shotgun (WGS) entry which is preliminary data.</text>
</comment>
<dbReference type="RefSeq" id="WP_115490454.1">
    <property type="nucleotide sequence ID" value="NZ_JACHWW010000001.1"/>
</dbReference>
<keyword evidence="3" id="KW-1185">Reference proteome</keyword>
<keyword evidence="1" id="KW-0472">Membrane</keyword>
<dbReference type="AlphaFoldDB" id="A0A395LHU9"/>
<accession>A0A395LHU9</accession>
<evidence type="ECO:0000313" key="2">
    <source>
        <dbReference type="EMBL" id="RDS76219.1"/>
    </source>
</evidence>
<dbReference type="Pfam" id="PF11911">
    <property type="entry name" value="DUF3429"/>
    <property type="match status" value="1"/>
</dbReference>
<gene>
    <name evidence="2" type="ORF">DL238_00360</name>
</gene>
<name>A0A395LHU9_9SPHN</name>
<dbReference type="OrthoDB" id="5297436at2"/>
<feature type="transmembrane region" description="Helical" evidence="1">
    <location>
        <begin position="128"/>
        <end position="149"/>
    </location>
</feature>
<proteinExistence type="predicted"/>
<sequence length="150" mass="15887">MIGVPAWPRWLGLAGLLPQLACLAALVAGPLEWRYAALGIAWGYAALILSFLGGMWWGLAAASLARGDRVSGWVWIAAVAPSLIALATYLPWIFAGEWPGPSLVVLGIALFGSLFVDRALAPISPDWWMWLRIPLSLGLGGATLVIGLLA</sequence>
<evidence type="ECO:0000313" key="3">
    <source>
        <dbReference type="Proteomes" id="UP000254101"/>
    </source>
</evidence>
<keyword evidence="1" id="KW-1133">Transmembrane helix</keyword>
<organism evidence="2 3">
    <name type="scientific">Alteriqipengyuania lutimaris</name>
    <dbReference type="NCBI Taxonomy" id="1538146"/>
    <lineage>
        <taxon>Bacteria</taxon>
        <taxon>Pseudomonadati</taxon>
        <taxon>Pseudomonadota</taxon>
        <taxon>Alphaproteobacteria</taxon>
        <taxon>Sphingomonadales</taxon>
        <taxon>Erythrobacteraceae</taxon>
        <taxon>Alteriqipengyuania</taxon>
    </lineage>
</organism>
<dbReference type="Proteomes" id="UP000254101">
    <property type="component" value="Unassembled WGS sequence"/>
</dbReference>
<reference evidence="2 3" key="1">
    <citation type="submission" date="2018-07" db="EMBL/GenBank/DDBJ databases">
        <title>Erythrobacter nanhaiensis sp. nov., a novel member of the genus Erythrobacter isolated from the South China Sea.</title>
        <authorList>
            <person name="Chen X."/>
            <person name="Liu J."/>
        </authorList>
    </citation>
    <scope>NUCLEOTIDE SEQUENCE [LARGE SCALE GENOMIC DNA]</scope>
    <source>
        <strain evidence="2 3">S-5</strain>
    </source>
</reference>
<feature type="transmembrane region" description="Helical" evidence="1">
    <location>
        <begin position="72"/>
        <end position="92"/>
    </location>
</feature>
<dbReference type="EMBL" id="QRBB01000001">
    <property type="protein sequence ID" value="RDS76219.1"/>
    <property type="molecule type" value="Genomic_DNA"/>
</dbReference>